<dbReference type="InterPro" id="IPR003741">
    <property type="entry name" value="LUD_dom"/>
</dbReference>
<dbReference type="InterPro" id="IPR024185">
    <property type="entry name" value="FTHF_cligase-like_sf"/>
</dbReference>
<dbReference type="GO" id="GO:0051539">
    <property type="term" value="F:4 iron, 4 sulfur cluster binding"/>
    <property type="evidence" value="ECO:0007669"/>
    <property type="project" value="UniProtKB-KW"/>
</dbReference>
<keyword evidence="3" id="KW-0677">Repeat</keyword>
<evidence type="ECO:0000256" key="2">
    <source>
        <dbReference type="ARBA" id="ARBA00022485"/>
    </source>
</evidence>
<dbReference type="InterPro" id="IPR037171">
    <property type="entry name" value="NagB/RpiA_transferase-like"/>
</dbReference>
<dbReference type="PANTHER" id="PTHR47153">
    <property type="entry name" value="LACTATE UTILIZATION PROTEIN B"/>
    <property type="match status" value="1"/>
</dbReference>
<evidence type="ECO:0000256" key="1">
    <source>
        <dbReference type="ARBA" id="ARBA00022448"/>
    </source>
</evidence>
<evidence type="ECO:0000256" key="3">
    <source>
        <dbReference type="ARBA" id="ARBA00022737"/>
    </source>
</evidence>
<dbReference type="SUPFAM" id="SSF46548">
    <property type="entry name" value="alpha-helical ferredoxin"/>
    <property type="match status" value="1"/>
</dbReference>
<protein>
    <submittedName>
        <fullName evidence="7">Lactate utilization protein</fullName>
    </submittedName>
</protein>
<evidence type="ECO:0000313" key="8">
    <source>
        <dbReference type="Proteomes" id="UP000277582"/>
    </source>
</evidence>
<proteinExistence type="predicted"/>
<dbReference type="EMBL" id="RCOS01000164">
    <property type="protein sequence ID" value="RSN72221.1"/>
    <property type="molecule type" value="Genomic_DNA"/>
</dbReference>
<keyword evidence="2" id="KW-0408">Iron</keyword>
<accession>A0A429GEM0</accession>
<dbReference type="Gene3D" id="1.10.1060.10">
    <property type="entry name" value="Alpha-helical ferredoxin"/>
    <property type="match status" value="1"/>
</dbReference>
<evidence type="ECO:0000259" key="5">
    <source>
        <dbReference type="Pfam" id="PF02589"/>
    </source>
</evidence>
<dbReference type="Gene3D" id="3.40.50.10420">
    <property type="entry name" value="NagB/RpiA/CoA transferase-like"/>
    <property type="match status" value="1"/>
</dbReference>
<gene>
    <name evidence="7" type="ORF">D6D85_14735</name>
</gene>
<dbReference type="PANTHER" id="PTHR47153:SF2">
    <property type="entry name" value="LACTATE UTILIZATION PROTEIN B"/>
    <property type="match status" value="1"/>
</dbReference>
<dbReference type="InterPro" id="IPR017900">
    <property type="entry name" value="4Fe4S_Fe_S_CS"/>
</dbReference>
<name>A0A429GEM0_9CREN</name>
<dbReference type="Pfam" id="PF02589">
    <property type="entry name" value="LUD_dom"/>
    <property type="match status" value="1"/>
</dbReference>
<feature type="domain" description="LUD" evidence="5">
    <location>
        <begin position="39"/>
        <end position="269"/>
    </location>
</feature>
<organism evidence="7 8">
    <name type="scientific">Candidatus Methanodesulfokora washburnensis</name>
    <dbReference type="NCBI Taxonomy" id="2478471"/>
    <lineage>
        <taxon>Archaea</taxon>
        <taxon>Thermoproteota</taxon>
        <taxon>Candidatus Korarchaeia</taxon>
        <taxon>Candidatus Korarchaeia incertae sedis</taxon>
        <taxon>Candidatus Methanodesulfokora</taxon>
    </lineage>
</organism>
<keyword evidence="2" id="KW-0479">Metal-binding</keyword>
<dbReference type="AlphaFoldDB" id="A0A429GEM0"/>
<keyword evidence="4" id="KW-0249">Electron transport</keyword>
<dbReference type="GO" id="GO:0016491">
    <property type="term" value="F:oxidoreductase activity"/>
    <property type="evidence" value="ECO:0007669"/>
    <property type="project" value="UniProtKB-ARBA"/>
</dbReference>
<dbReference type="OrthoDB" id="23833at2157"/>
<evidence type="ECO:0000256" key="4">
    <source>
        <dbReference type="ARBA" id="ARBA00022982"/>
    </source>
</evidence>
<sequence>MRTIRLETFSRFPYLTEELADYIRKTKEKVLKDLEKYVNQTLKSIEKTGAHAYLAKDGDEARKIVGEIVGDGRKIIVKSKSMVTEEIRLRQYLEERGHEVWETDLGELLIQLAKEKPMHPVGPALHMTRARCARVLKSIDPEITEDMSAEELTYRVRRFLREKFIKADVGISGANAIAADSGAVFIVTNEGNARHVTNLPPVSITVTGIEKIMPTTQDAFLQCIVQSVYLGSFPPAYISMISGPSRTGDIEARFVTGVHGPKDVHVVLIDNGRMQAAKHEYLWEQLLCVRCGYCLVECPPWNLSGNLWGGPAYGGPMGVGWTAITEGINVASSLATLCLGCGACKEVCTMKIDMPNIIRNLKKGIGH</sequence>
<dbReference type="Pfam" id="PF13183">
    <property type="entry name" value="Fer4_8"/>
    <property type="match status" value="1"/>
</dbReference>
<dbReference type="PROSITE" id="PS00198">
    <property type="entry name" value="4FE4S_FER_1"/>
    <property type="match status" value="1"/>
</dbReference>
<dbReference type="GO" id="GO:0006089">
    <property type="term" value="P:lactate metabolic process"/>
    <property type="evidence" value="ECO:0007669"/>
    <property type="project" value="InterPro"/>
</dbReference>
<dbReference type="InterPro" id="IPR009051">
    <property type="entry name" value="Helical_ferredxn"/>
</dbReference>
<evidence type="ECO:0000313" key="7">
    <source>
        <dbReference type="EMBL" id="RSN72221.1"/>
    </source>
</evidence>
<evidence type="ECO:0000259" key="6">
    <source>
        <dbReference type="Pfam" id="PF13183"/>
    </source>
</evidence>
<comment type="caution">
    <text evidence="7">The sequence shown here is derived from an EMBL/GenBank/DDBJ whole genome shotgun (WGS) entry which is preliminary data.</text>
</comment>
<keyword evidence="2" id="KW-0004">4Fe-4S</keyword>
<keyword evidence="1" id="KW-0813">Transport</keyword>
<keyword evidence="2" id="KW-0411">Iron-sulfur</keyword>
<dbReference type="SUPFAM" id="SSF100950">
    <property type="entry name" value="NagB/RpiA/CoA transferase-like"/>
    <property type="match status" value="1"/>
</dbReference>
<feature type="domain" description="4Fe-4S ferredoxin-type" evidence="6">
    <location>
        <begin position="287"/>
        <end position="352"/>
    </location>
</feature>
<dbReference type="Proteomes" id="UP000277582">
    <property type="component" value="Unassembled WGS sequence"/>
</dbReference>
<reference evidence="7 8" key="1">
    <citation type="submission" date="2018-10" db="EMBL/GenBank/DDBJ databases">
        <title>Co-occurring genomic capacity for anaerobic methane metabolism and dissimilatory sulfite reduction discovered in the Korarchaeota.</title>
        <authorList>
            <person name="Mckay L.J."/>
            <person name="Dlakic M."/>
            <person name="Fields M.W."/>
            <person name="Delmont T.O."/>
            <person name="Eren A.M."/>
            <person name="Jay Z.J."/>
            <person name="Klingelsmith K.B."/>
            <person name="Rusch D.B."/>
            <person name="Inskeep W.P."/>
        </authorList>
    </citation>
    <scope>NUCLEOTIDE SEQUENCE [LARGE SCALE GENOMIC DNA]</scope>
    <source>
        <strain evidence="7 8">MDKW</strain>
    </source>
</reference>
<keyword evidence="8" id="KW-1185">Reference proteome</keyword>
<dbReference type="InterPro" id="IPR004452">
    <property type="entry name" value="LutB/LldF"/>
</dbReference>
<dbReference type="InterPro" id="IPR017896">
    <property type="entry name" value="4Fe4S_Fe-S-bd"/>
</dbReference>